<feature type="domain" description="AN1-type" evidence="6">
    <location>
        <begin position="123"/>
        <end position="171"/>
    </location>
</feature>
<evidence type="ECO:0000256" key="4">
    <source>
        <dbReference type="PROSITE-ProRule" id="PRU00449"/>
    </source>
</evidence>
<evidence type="ECO:0000256" key="1">
    <source>
        <dbReference type="ARBA" id="ARBA00022723"/>
    </source>
</evidence>
<dbReference type="Gene3D" id="3.30.420.10">
    <property type="entry name" value="Ribonuclease H-like superfamily/Ribonuclease H"/>
    <property type="match status" value="1"/>
</dbReference>
<dbReference type="GeneID" id="6100390"/>
<keyword evidence="1" id="KW-0479">Metal-binding</keyword>
<dbReference type="InterPro" id="IPR012337">
    <property type="entry name" value="RNaseH-like_sf"/>
</dbReference>
<feature type="domain" description="RNase H type-1" evidence="5">
    <location>
        <begin position="392"/>
        <end position="556"/>
    </location>
</feature>
<evidence type="ECO:0000256" key="2">
    <source>
        <dbReference type="ARBA" id="ARBA00022771"/>
    </source>
</evidence>
<dbReference type="PANTHER" id="PTHR14677">
    <property type="entry name" value="ARSENITE INDUCUBLE RNA ASSOCIATED PROTEIN AIP-1-RELATED"/>
    <property type="match status" value="1"/>
</dbReference>
<dbReference type="InterPro" id="IPR035896">
    <property type="entry name" value="AN1-like_Znf"/>
</dbReference>
<evidence type="ECO:0000259" key="6">
    <source>
        <dbReference type="PROSITE" id="PS51039"/>
    </source>
</evidence>
<dbReference type="OrthoDB" id="407198at2759"/>
<dbReference type="AlphaFoldDB" id="A0A4E9F8G3"/>
<dbReference type="InterPro" id="IPR002156">
    <property type="entry name" value="RNaseH_domain"/>
</dbReference>
<evidence type="ECO:0000259" key="5">
    <source>
        <dbReference type="PROSITE" id="PS50879"/>
    </source>
</evidence>
<protein>
    <submittedName>
        <fullName evidence="7">Uncharacterized protein</fullName>
    </submittedName>
</protein>
<gene>
    <name evidence="7" type="primary">Bm9006</name>
    <name evidence="7" type="ORF">BM_BM9006</name>
</gene>
<dbReference type="InterPro" id="IPR036397">
    <property type="entry name" value="RNaseH_sf"/>
</dbReference>
<dbReference type="GO" id="GO:0008270">
    <property type="term" value="F:zinc ion binding"/>
    <property type="evidence" value="ECO:0007669"/>
    <property type="project" value="UniProtKB-KW"/>
</dbReference>
<keyword evidence="2 4" id="KW-0863">Zinc-finger</keyword>
<dbReference type="Gene3D" id="4.10.1110.10">
    <property type="entry name" value="AN1-like Zinc finger"/>
    <property type="match status" value="2"/>
</dbReference>
<organism evidence="7">
    <name type="scientific">Brugia malayi</name>
    <name type="common">Filarial nematode worm</name>
    <dbReference type="NCBI Taxonomy" id="6279"/>
    <lineage>
        <taxon>Eukaryota</taxon>
        <taxon>Metazoa</taxon>
        <taxon>Ecdysozoa</taxon>
        <taxon>Nematoda</taxon>
        <taxon>Chromadorea</taxon>
        <taxon>Rhabditida</taxon>
        <taxon>Spirurina</taxon>
        <taxon>Spiruromorpha</taxon>
        <taxon>Filarioidea</taxon>
        <taxon>Onchocercidae</taxon>
        <taxon>Brugia</taxon>
    </lineage>
</organism>
<dbReference type="SUPFAM" id="SSF118310">
    <property type="entry name" value="AN1-like Zinc finger"/>
    <property type="match status" value="2"/>
</dbReference>
<dbReference type="Pfam" id="PF01428">
    <property type="entry name" value="zf-AN1"/>
    <property type="match status" value="1"/>
</dbReference>
<reference evidence="7" key="1">
    <citation type="submission" date="2019-04" db="EMBL/GenBank/DDBJ databases">
        <authorList>
            <person name="Howe K."/>
            <person name="Paulini M."/>
            <person name="Williams G."/>
        </authorList>
    </citation>
    <scope>NUCLEOTIDE SEQUENCE [LARGE SCALE GENOMIC DNA]</scope>
    <source>
        <strain evidence="7">FR3</strain>
    </source>
</reference>
<proteinExistence type="predicted"/>
<name>A0A4E9F8G3_BRUMA</name>
<dbReference type="InterPro" id="IPR057358">
    <property type="entry name" value="UBL_ZFAND1-like"/>
</dbReference>
<dbReference type="SUPFAM" id="SSF53098">
    <property type="entry name" value="Ribonuclease H-like"/>
    <property type="match status" value="1"/>
</dbReference>
<dbReference type="GO" id="GO:0004523">
    <property type="term" value="F:RNA-DNA hybrid ribonuclease activity"/>
    <property type="evidence" value="ECO:0007669"/>
    <property type="project" value="InterPro"/>
</dbReference>
<dbReference type="Pfam" id="PF25327">
    <property type="entry name" value="UBL_ZFAND1"/>
    <property type="match status" value="1"/>
</dbReference>
<dbReference type="RefSeq" id="XP_042933719.1">
    <property type="nucleotide sequence ID" value="XM_043077785.1"/>
</dbReference>
<evidence type="ECO:0000313" key="7">
    <source>
        <dbReference type="EMBL" id="VIO92600.1"/>
    </source>
</evidence>
<dbReference type="Pfam" id="PF00075">
    <property type="entry name" value="RNase_H"/>
    <property type="match status" value="1"/>
</dbReference>
<dbReference type="PANTHER" id="PTHR14677:SF20">
    <property type="entry name" value="ZINC FINGER AN1-TYPE CONTAINING 2A-RELATED"/>
    <property type="match status" value="1"/>
</dbReference>
<dbReference type="KEGG" id="bmy:BM_BM9006"/>
<evidence type="ECO:0000256" key="3">
    <source>
        <dbReference type="ARBA" id="ARBA00022833"/>
    </source>
</evidence>
<dbReference type="EMBL" id="CAAKNF010000192">
    <property type="protein sequence ID" value="VIO92600.1"/>
    <property type="molecule type" value="Genomic_DNA"/>
</dbReference>
<dbReference type="CTD" id="6100390"/>
<keyword evidence="3" id="KW-0862">Zinc</keyword>
<dbReference type="SMART" id="SM00154">
    <property type="entry name" value="ZnF_AN1"/>
    <property type="match status" value="2"/>
</dbReference>
<dbReference type="GO" id="GO:0005737">
    <property type="term" value="C:cytoplasm"/>
    <property type="evidence" value="ECO:0007669"/>
    <property type="project" value="TreeGrafter"/>
</dbReference>
<dbReference type="InterPro" id="IPR000058">
    <property type="entry name" value="Znf_AN1"/>
</dbReference>
<sequence>MLLYRFKNKTFILNYDHEAHLILPLLCRINFCFEILLMRSEFCRFTDELNVLSFILLYSIMAEFPELGKNCSLEACKKLDFTPFFCNICENYFCDGHRFNHGCQFKNMNVEQLAATSCDGSKPLKSFLCSMNSCFTCEIIRIDCQRCGLNFCLKHRYPEEHQCGTQTVKNKQINDGYQEELKEKLSMIIAADKMDIAETSIISSPPQKEKSMDEAMQRRADRIAVMRLKSNTRNFSIPPAEQMFLFVVENQKREPVMVSKRWTIGRCLDQITRQHSISNNNATFGTKILRLYCDTDHLNPLPMDGNVEKYLKDFSNVFFKRDEMAPLIKLSRCFYSYNAISSAAILARRFSSAPDFDALAQKIQQWKEKSTVDNSDNDEISSADKIIEKRAWMSAPLVYCDGSFDWTLRKGGIGIFWSPNDERNAHLSLTGSKLTNIRAEIQAVSLAALQACSLNFDRIIIKTDSQFVVKVINSWLSRWRSNEWKKADGKQIENMDDIQKLSRYTEMIKMRVEHTYGHQKYDERKELEESWDAMSCDERDRCGNFHSDRLSRLAVDQPMMTDEQFEELCKAKLDKRCS</sequence>
<accession>A0A4E9F8G3</accession>
<dbReference type="GO" id="GO:0003676">
    <property type="term" value="F:nucleic acid binding"/>
    <property type="evidence" value="ECO:0007669"/>
    <property type="project" value="InterPro"/>
</dbReference>
<dbReference type="PROSITE" id="PS51039">
    <property type="entry name" value="ZF_AN1"/>
    <property type="match status" value="1"/>
</dbReference>
<dbReference type="CDD" id="cd09280">
    <property type="entry name" value="RNase_HI_eukaryote_like"/>
    <property type="match status" value="1"/>
</dbReference>
<dbReference type="PROSITE" id="PS50879">
    <property type="entry name" value="RNASE_H_1"/>
    <property type="match status" value="1"/>
</dbReference>